<sequence length="244" mass="26520">MKPFLLIATRAEDAAADGEYRAFQRFGGLEPHQLHRVRAESGPLPRLDLEDYSGIMVGGSPFNSSDPEHLKSEVQRRVERDIGGLLDRVVAADFPFLGACYGVGTLGRHQGAVIDRTFSEPIGAVPITLAAEGAADPLLAGLPSSFDAFVGHKEACTTLPDGAVLLASSATCPVQMFRIRTNLYATQFHPELDVDGLIQRIDIYRDAGYFPPAEADDYMGRARAARVQWPATILRNFVSRYGTA</sequence>
<dbReference type="NCBIfam" id="NF005743">
    <property type="entry name" value="PRK07567.1"/>
    <property type="match status" value="1"/>
</dbReference>
<accession>A0ABW4Q7J7</accession>
<evidence type="ECO:0000313" key="2">
    <source>
        <dbReference type="EMBL" id="MFD1846686.1"/>
    </source>
</evidence>
<keyword evidence="2" id="KW-0315">Glutamine amidotransferase</keyword>
<organism evidence="2 3">
    <name type="scientific">Arthrobacter flavus</name>
    <dbReference type="NCBI Taxonomy" id="95172"/>
    <lineage>
        <taxon>Bacteria</taxon>
        <taxon>Bacillati</taxon>
        <taxon>Actinomycetota</taxon>
        <taxon>Actinomycetes</taxon>
        <taxon>Micrococcales</taxon>
        <taxon>Micrococcaceae</taxon>
        <taxon>Arthrobacter</taxon>
    </lineage>
</organism>
<keyword evidence="3" id="KW-1185">Reference proteome</keyword>
<reference evidence="3" key="1">
    <citation type="journal article" date="2019" name="Int. J. Syst. Evol. Microbiol.">
        <title>The Global Catalogue of Microorganisms (GCM) 10K type strain sequencing project: providing services to taxonomists for standard genome sequencing and annotation.</title>
        <authorList>
            <consortium name="The Broad Institute Genomics Platform"/>
            <consortium name="The Broad Institute Genome Sequencing Center for Infectious Disease"/>
            <person name="Wu L."/>
            <person name="Ma J."/>
        </authorList>
    </citation>
    <scope>NUCLEOTIDE SEQUENCE [LARGE SCALE GENOMIC DNA]</scope>
    <source>
        <strain evidence="3">JCM 11496</strain>
    </source>
</reference>
<dbReference type="Pfam" id="PF00117">
    <property type="entry name" value="GATase"/>
    <property type="match status" value="1"/>
</dbReference>
<dbReference type="InterPro" id="IPR017926">
    <property type="entry name" value="GATASE"/>
</dbReference>
<name>A0ABW4Q7J7_9MICC</name>
<dbReference type="Proteomes" id="UP001597307">
    <property type="component" value="Unassembled WGS sequence"/>
</dbReference>
<dbReference type="RefSeq" id="WP_343878638.1">
    <property type="nucleotide sequence ID" value="NZ_BAAAIJ010000022.1"/>
</dbReference>
<gene>
    <name evidence="2" type="ORF">ACFSFX_08765</name>
</gene>
<feature type="domain" description="Glutamine amidotransferase" evidence="1">
    <location>
        <begin position="49"/>
        <end position="192"/>
    </location>
</feature>
<dbReference type="InterPro" id="IPR029062">
    <property type="entry name" value="Class_I_gatase-like"/>
</dbReference>
<dbReference type="Gene3D" id="3.40.50.880">
    <property type="match status" value="1"/>
</dbReference>
<dbReference type="PROSITE" id="PS51273">
    <property type="entry name" value="GATASE_TYPE_1"/>
    <property type="match status" value="1"/>
</dbReference>
<dbReference type="SUPFAM" id="SSF52317">
    <property type="entry name" value="Class I glutamine amidotransferase-like"/>
    <property type="match status" value="1"/>
</dbReference>
<dbReference type="InterPro" id="IPR044992">
    <property type="entry name" value="ChyE-like"/>
</dbReference>
<dbReference type="PANTHER" id="PTHR42695:SF5">
    <property type="entry name" value="GLUTAMINE AMIDOTRANSFERASE YLR126C-RELATED"/>
    <property type="match status" value="1"/>
</dbReference>
<protein>
    <submittedName>
        <fullName evidence="2">Glutamine amidotransferase</fullName>
    </submittedName>
</protein>
<evidence type="ECO:0000259" key="1">
    <source>
        <dbReference type="Pfam" id="PF00117"/>
    </source>
</evidence>
<dbReference type="PANTHER" id="PTHR42695">
    <property type="entry name" value="GLUTAMINE AMIDOTRANSFERASE YLR126C-RELATED"/>
    <property type="match status" value="1"/>
</dbReference>
<dbReference type="CDD" id="cd01741">
    <property type="entry name" value="GATase1_1"/>
    <property type="match status" value="1"/>
</dbReference>
<dbReference type="EMBL" id="JBHUGA010000024">
    <property type="protein sequence ID" value="MFD1846686.1"/>
    <property type="molecule type" value="Genomic_DNA"/>
</dbReference>
<proteinExistence type="predicted"/>
<comment type="caution">
    <text evidence="2">The sequence shown here is derived from an EMBL/GenBank/DDBJ whole genome shotgun (WGS) entry which is preliminary data.</text>
</comment>
<evidence type="ECO:0000313" key="3">
    <source>
        <dbReference type="Proteomes" id="UP001597307"/>
    </source>
</evidence>